<evidence type="ECO:0000313" key="4">
    <source>
        <dbReference type="Proteomes" id="UP000013776"/>
    </source>
</evidence>
<dbReference type="InterPro" id="IPR052616">
    <property type="entry name" value="SYO1-like"/>
</dbReference>
<dbReference type="Pfam" id="PF25567">
    <property type="entry name" value="TPR_SYO1"/>
    <property type="match status" value="1"/>
</dbReference>
<dbReference type="Gene3D" id="1.25.10.10">
    <property type="entry name" value="Leucine-rich Repeat Variant"/>
    <property type="match status" value="1"/>
</dbReference>
<dbReference type="OrthoDB" id="288703at2759"/>
<dbReference type="STRING" id="1097556.R4XF84"/>
<dbReference type="GO" id="GO:0051082">
    <property type="term" value="F:unfolded protein binding"/>
    <property type="evidence" value="ECO:0007669"/>
    <property type="project" value="TreeGrafter"/>
</dbReference>
<gene>
    <name evidence="3" type="ORF">TAPDE_004911</name>
</gene>
<dbReference type="PANTHER" id="PTHR13347">
    <property type="entry name" value="HEAT REPEAT-CONTAINING PROTEIN 3"/>
    <property type="match status" value="1"/>
</dbReference>
<comment type="caution">
    <text evidence="3">The sequence shown here is derived from an EMBL/GenBank/DDBJ whole genome shotgun (WGS) entry which is preliminary data.</text>
</comment>
<evidence type="ECO:0000256" key="1">
    <source>
        <dbReference type="ARBA" id="ARBA00049983"/>
    </source>
</evidence>
<dbReference type="InterPro" id="IPR011989">
    <property type="entry name" value="ARM-like"/>
</dbReference>
<proteinExistence type="inferred from homology"/>
<name>R4XF84_TAPDE</name>
<organism evidence="3 4">
    <name type="scientific">Taphrina deformans (strain PYCC 5710 / ATCC 11124 / CBS 356.35 / IMI 108563 / JCM 9778 / NBRC 8474)</name>
    <name type="common">Peach leaf curl fungus</name>
    <name type="synonym">Lalaria deformans</name>
    <dbReference type="NCBI Taxonomy" id="1097556"/>
    <lineage>
        <taxon>Eukaryota</taxon>
        <taxon>Fungi</taxon>
        <taxon>Dikarya</taxon>
        <taxon>Ascomycota</taxon>
        <taxon>Taphrinomycotina</taxon>
        <taxon>Taphrinomycetes</taxon>
        <taxon>Taphrinales</taxon>
        <taxon>Taphrinaceae</taxon>
        <taxon>Taphrina</taxon>
    </lineage>
</organism>
<dbReference type="InterPro" id="IPR016024">
    <property type="entry name" value="ARM-type_fold"/>
</dbReference>
<dbReference type="eggNOG" id="ENOG502RYAI">
    <property type="taxonomic scope" value="Eukaryota"/>
</dbReference>
<sequence length="591" mass="65825">MARTRRNKSKVSRNGQYNVMTSARAKQATRAETLHTVPKEFFALQIERREDTAAAIEATARSSEGRSLLWRQNCCAQLVQGLTDSSEKVLRSFSSALREMVMDEASGDECCNKLIKLNILPVLDEALQKIRARLCDIPLDSSEVVTGASTSLDIAGNLIYIATRISEVSPFVERAGTSKNFIALCVKLLSVQRCCPISTITLLYQCLDSHFEHTSGSVPTDDIRALLEQLCNVAQYHDKCLVGLAVCVLQRVCFIAIKQSVIRAEQFESIIRLILDSISTTIIELNTLYTGRWTDIQPMHKDLFEVTVPVVLDTMARLALPISTQDGFAHVPVADKTRITTYVLQILIERLVVPVLPLALPNSSSNAEAPDLSEPALMRMMSLEFLHNLAWTIAITDSTKLRDAWTVHAGNLWTWTLTHLSSFLISSEEEADSSISLLYALAKFSGASLPISTSEINSFIKLYHSSLNADMQTKIVGLLGCLAVRASDINNNKSVGMFLMTVISALPRSDSEVVVEALNAIFDIYADREYDYDKQVFVRGNFLTHLIKVVPKVDAMRKAIDKRRYRELKDQADEAFDNLVAFIDYKGKEQA</sequence>
<dbReference type="InterPro" id="IPR057990">
    <property type="entry name" value="TPR_SYO1"/>
</dbReference>
<dbReference type="EMBL" id="CAHR02000241">
    <property type="protein sequence ID" value="CCG84441.1"/>
    <property type="molecule type" value="Genomic_DNA"/>
</dbReference>
<dbReference type="VEuPathDB" id="FungiDB:TAPDE_004911"/>
<comment type="similarity">
    <text evidence="1">Belongs to the nuclear import and ribosome assembly adapter family.</text>
</comment>
<reference evidence="3 4" key="1">
    <citation type="journal article" date="2013" name="MBio">
        <title>Genome sequencing of the plant pathogen Taphrina deformans, the causal agent of peach leaf curl.</title>
        <authorList>
            <person name="Cisse O.H."/>
            <person name="Almeida J.M.G.C.F."/>
            <person name="Fonseca A."/>
            <person name="Kumar A.A."/>
            <person name="Salojaervi J."/>
            <person name="Overmyer K."/>
            <person name="Hauser P.M."/>
            <person name="Pagni M."/>
        </authorList>
    </citation>
    <scope>NUCLEOTIDE SEQUENCE [LARGE SCALE GENOMIC DNA]</scope>
    <source>
        <strain evidence="4">PYCC 5710 / ATCC 11124 / CBS 356.35 / IMI 108563 / JCM 9778 / NBRC 8474</strain>
    </source>
</reference>
<dbReference type="Proteomes" id="UP000013776">
    <property type="component" value="Unassembled WGS sequence"/>
</dbReference>
<accession>R4XF84</accession>
<dbReference type="GO" id="GO:0006606">
    <property type="term" value="P:protein import into nucleus"/>
    <property type="evidence" value="ECO:0007669"/>
    <property type="project" value="TreeGrafter"/>
</dbReference>
<feature type="domain" description="SYO1-like TPR repeats" evidence="2">
    <location>
        <begin position="366"/>
        <end position="589"/>
    </location>
</feature>
<protein>
    <recommendedName>
        <fullName evidence="2">SYO1-like TPR repeats domain-containing protein</fullName>
    </recommendedName>
</protein>
<evidence type="ECO:0000313" key="3">
    <source>
        <dbReference type="EMBL" id="CCG84441.1"/>
    </source>
</evidence>
<dbReference type="PANTHER" id="PTHR13347:SF1">
    <property type="entry name" value="HEAT REPEAT-CONTAINING PROTEIN 3"/>
    <property type="match status" value="1"/>
</dbReference>
<dbReference type="SUPFAM" id="SSF48371">
    <property type="entry name" value="ARM repeat"/>
    <property type="match status" value="1"/>
</dbReference>
<keyword evidence="4" id="KW-1185">Reference proteome</keyword>
<evidence type="ECO:0000259" key="2">
    <source>
        <dbReference type="Pfam" id="PF25567"/>
    </source>
</evidence>
<dbReference type="AlphaFoldDB" id="R4XF84"/>
<dbReference type="GO" id="GO:0042273">
    <property type="term" value="P:ribosomal large subunit biogenesis"/>
    <property type="evidence" value="ECO:0007669"/>
    <property type="project" value="TreeGrafter"/>
</dbReference>